<name>A0A803QCQ6_CANSA</name>
<keyword evidence="2" id="KW-1185">Reference proteome</keyword>
<proteinExistence type="predicted"/>
<evidence type="ECO:0000313" key="1">
    <source>
        <dbReference type="EnsemblPlants" id="cds.evm.model.08.899"/>
    </source>
</evidence>
<dbReference type="Gramene" id="evm.model.08.899">
    <property type="protein sequence ID" value="cds.evm.model.08.899"/>
    <property type="gene ID" value="evm.TU.08.899"/>
</dbReference>
<reference evidence="1" key="1">
    <citation type="submission" date="2018-11" db="EMBL/GenBank/DDBJ databases">
        <authorList>
            <person name="Grassa J C."/>
        </authorList>
    </citation>
    <scope>NUCLEOTIDE SEQUENCE [LARGE SCALE GENOMIC DNA]</scope>
</reference>
<dbReference type="EMBL" id="UZAU01000694">
    <property type="status" value="NOT_ANNOTATED_CDS"/>
    <property type="molecule type" value="Genomic_DNA"/>
</dbReference>
<evidence type="ECO:0000313" key="2">
    <source>
        <dbReference type="Proteomes" id="UP000596661"/>
    </source>
</evidence>
<dbReference type="AlphaFoldDB" id="A0A803QCQ6"/>
<sequence length="70" mass="7887">MSLLMVEAIPLLILRQHMRILMQIHGVELVKQSILEVGQVVAAIRGHQLQRFIQDVSPPSQFLSDEDQAA</sequence>
<organism evidence="1 2">
    <name type="scientific">Cannabis sativa</name>
    <name type="common">Hemp</name>
    <name type="synonym">Marijuana</name>
    <dbReference type="NCBI Taxonomy" id="3483"/>
    <lineage>
        <taxon>Eukaryota</taxon>
        <taxon>Viridiplantae</taxon>
        <taxon>Streptophyta</taxon>
        <taxon>Embryophyta</taxon>
        <taxon>Tracheophyta</taxon>
        <taxon>Spermatophyta</taxon>
        <taxon>Magnoliopsida</taxon>
        <taxon>eudicotyledons</taxon>
        <taxon>Gunneridae</taxon>
        <taxon>Pentapetalae</taxon>
        <taxon>rosids</taxon>
        <taxon>fabids</taxon>
        <taxon>Rosales</taxon>
        <taxon>Cannabaceae</taxon>
        <taxon>Cannabis</taxon>
    </lineage>
</organism>
<protein>
    <submittedName>
        <fullName evidence="1">Uncharacterized protein</fullName>
    </submittedName>
</protein>
<reference evidence="1" key="2">
    <citation type="submission" date="2021-03" db="UniProtKB">
        <authorList>
            <consortium name="EnsemblPlants"/>
        </authorList>
    </citation>
    <scope>IDENTIFICATION</scope>
</reference>
<dbReference type="EnsemblPlants" id="evm.model.08.899">
    <property type="protein sequence ID" value="cds.evm.model.08.899"/>
    <property type="gene ID" value="evm.TU.08.899"/>
</dbReference>
<dbReference type="Proteomes" id="UP000596661">
    <property type="component" value="Chromosome 8"/>
</dbReference>
<accession>A0A803QCQ6</accession>